<dbReference type="Gene3D" id="1.20.1720.10">
    <property type="entry name" value="Multidrug resistance protein D"/>
    <property type="match status" value="1"/>
</dbReference>
<evidence type="ECO:0000256" key="1">
    <source>
        <dbReference type="ARBA" id="ARBA00004651"/>
    </source>
</evidence>
<dbReference type="EMBL" id="RKLP01000002">
    <property type="protein sequence ID" value="RVW10504.1"/>
    <property type="molecule type" value="Genomic_DNA"/>
</dbReference>
<comment type="subcellular location">
    <subcellularLocation>
        <location evidence="1">Cell membrane</location>
        <topology evidence="1">Multi-pass membrane protein</topology>
    </subcellularLocation>
</comment>
<feature type="transmembrane region" description="Helical" evidence="7">
    <location>
        <begin position="284"/>
        <end position="307"/>
    </location>
</feature>
<dbReference type="RefSeq" id="WP_127914933.1">
    <property type="nucleotide sequence ID" value="NZ_RKLP01000002.1"/>
</dbReference>
<feature type="transmembrane region" description="Helical" evidence="7">
    <location>
        <begin position="216"/>
        <end position="233"/>
    </location>
</feature>
<evidence type="ECO:0000256" key="4">
    <source>
        <dbReference type="ARBA" id="ARBA00022692"/>
    </source>
</evidence>
<dbReference type="Proteomes" id="UP000286208">
    <property type="component" value="Unassembled WGS sequence"/>
</dbReference>
<dbReference type="Gene3D" id="1.20.1250.20">
    <property type="entry name" value="MFS general substrate transporter like domains"/>
    <property type="match status" value="1"/>
</dbReference>
<feature type="transmembrane region" description="Helical" evidence="7">
    <location>
        <begin position="96"/>
        <end position="115"/>
    </location>
</feature>
<evidence type="ECO:0000256" key="3">
    <source>
        <dbReference type="ARBA" id="ARBA00022475"/>
    </source>
</evidence>
<dbReference type="GO" id="GO:0005886">
    <property type="term" value="C:plasma membrane"/>
    <property type="evidence" value="ECO:0007669"/>
    <property type="project" value="UniProtKB-SubCell"/>
</dbReference>
<name>A0A438BHS1_9NOCA</name>
<dbReference type="InterPro" id="IPR020846">
    <property type="entry name" value="MFS_dom"/>
</dbReference>
<feature type="transmembrane region" description="Helical" evidence="7">
    <location>
        <begin position="121"/>
        <end position="140"/>
    </location>
</feature>
<feature type="transmembrane region" description="Helical" evidence="7">
    <location>
        <begin position="353"/>
        <end position="372"/>
    </location>
</feature>
<proteinExistence type="predicted"/>
<dbReference type="PANTHER" id="PTHR42718">
    <property type="entry name" value="MAJOR FACILITATOR SUPERFAMILY MULTIDRUG TRANSPORTER MFSC"/>
    <property type="match status" value="1"/>
</dbReference>
<dbReference type="PANTHER" id="PTHR42718:SF46">
    <property type="entry name" value="BLR6921 PROTEIN"/>
    <property type="match status" value="1"/>
</dbReference>
<dbReference type="AlphaFoldDB" id="A0A438BHS1"/>
<feature type="transmembrane region" description="Helical" evidence="7">
    <location>
        <begin position="415"/>
        <end position="440"/>
    </location>
</feature>
<feature type="transmembrane region" description="Helical" evidence="7">
    <location>
        <begin position="184"/>
        <end position="204"/>
    </location>
</feature>
<keyword evidence="5 7" id="KW-1133">Transmembrane helix</keyword>
<evidence type="ECO:0000256" key="2">
    <source>
        <dbReference type="ARBA" id="ARBA00022448"/>
    </source>
</evidence>
<dbReference type="InterPro" id="IPR011701">
    <property type="entry name" value="MFS"/>
</dbReference>
<feature type="transmembrane region" description="Helical" evidence="7">
    <location>
        <begin position="66"/>
        <end position="84"/>
    </location>
</feature>
<keyword evidence="3" id="KW-1003">Cell membrane</keyword>
<dbReference type="SUPFAM" id="SSF103473">
    <property type="entry name" value="MFS general substrate transporter"/>
    <property type="match status" value="1"/>
</dbReference>
<comment type="caution">
    <text evidence="9">The sequence shown here is derived from an EMBL/GenBank/DDBJ whole genome shotgun (WGS) entry which is preliminary data.</text>
</comment>
<evidence type="ECO:0000256" key="6">
    <source>
        <dbReference type="ARBA" id="ARBA00023136"/>
    </source>
</evidence>
<accession>A0A438BHS1</accession>
<evidence type="ECO:0000259" key="8">
    <source>
        <dbReference type="PROSITE" id="PS50850"/>
    </source>
</evidence>
<evidence type="ECO:0000313" key="9">
    <source>
        <dbReference type="EMBL" id="RVW10504.1"/>
    </source>
</evidence>
<organism evidence="9 10">
    <name type="scientific">Prescottella agglutinans</name>
    <dbReference type="NCBI Taxonomy" id="1644129"/>
    <lineage>
        <taxon>Bacteria</taxon>
        <taxon>Bacillati</taxon>
        <taxon>Actinomycetota</taxon>
        <taxon>Actinomycetes</taxon>
        <taxon>Mycobacteriales</taxon>
        <taxon>Nocardiaceae</taxon>
        <taxon>Prescottella</taxon>
    </lineage>
</organism>
<feature type="transmembrane region" description="Helical" evidence="7">
    <location>
        <begin position="452"/>
        <end position="475"/>
    </location>
</feature>
<feature type="transmembrane region" description="Helical" evidence="7">
    <location>
        <begin position="378"/>
        <end position="403"/>
    </location>
</feature>
<dbReference type="GO" id="GO:0022857">
    <property type="term" value="F:transmembrane transporter activity"/>
    <property type="evidence" value="ECO:0007669"/>
    <property type="project" value="InterPro"/>
</dbReference>
<evidence type="ECO:0000256" key="7">
    <source>
        <dbReference type="SAM" id="Phobius"/>
    </source>
</evidence>
<feature type="transmembrane region" description="Helical" evidence="7">
    <location>
        <begin position="327"/>
        <end position="346"/>
    </location>
</feature>
<evidence type="ECO:0000313" key="10">
    <source>
        <dbReference type="Proteomes" id="UP000286208"/>
    </source>
</evidence>
<feature type="transmembrane region" description="Helical" evidence="7">
    <location>
        <begin position="152"/>
        <end position="172"/>
    </location>
</feature>
<keyword evidence="6 7" id="KW-0472">Membrane</keyword>
<dbReference type="OrthoDB" id="8878955at2"/>
<keyword evidence="10" id="KW-1185">Reference proteome</keyword>
<evidence type="ECO:0000256" key="5">
    <source>
        <dbReference type="ARBA" id="ARBA00022989"/>
    </source>
</evidence>
<protein>
    <submittedName>
        <fullName evidence="9">MFS transporter</fullName>
    </submittedName>
</protein>
<reference evidence="9 10" key="1">
    <citation type="submission" date="2018-11" db="EMBL/GenBank/DDBJ databases">
        <title>Rhodococcus spongicola sp. nov. and Rhodococcus xishaensis sp. nov. from marine sponges.</title>
        <authorList>
            <person name="Li L."/>
            <person name="Lin H.W."/>
        </authorList>
    </citation>
    <scope>NUCLEOTIDE SEQUENCE [LARGE SCALE GENOMIC DNA]</scope>
    <source>
        <strain evidence="9 10">CCTCC AB2014297</strain>
    </source>
</reference>
<sequence length="487" mass="50832">MSLRTNDGPDEQRVGEVSADANDRPTRYWVRTLLILLLLTEQSALGFSLFAPTLPKVAAEFQTTQVVWVMTAFTLSGAVASPIIGKLADLYGKKKMLVVTAAIGALGALISATAATFPILVAGRFLSGAGFACLALGYTLIRDTFPARLQPISISIANTGVGAVGVGALLVAGVLIDHLGVRSVFWFAFGFCAIGAILTFFFVPETPIRSHARIDWLGAVLLAASMFVIMVGLSRGKEWGLTDGRTLTCVAVALVGFAVWVWWERRTDEPLIRLDLIAKPALRYTLIGGGIAYGATTLLATLTPMLLQAPESTSYGFGLSATEMAGWLLPGQLMIVASGFIVGATAKSIGFRNHLVFGAVFIAIAAAVLSAVPTVPVVIVLAWVVFGLGCMIYAAVPNLALLALPETERAVGSNFVGVAQTLAGTLISTIGFTVLAHYVVATDGHGVAYESAGFRSAFLIAAGAAAIGALVSLAVPRIKQAASSHAH</sequence>
<keyword evidence="4 7" id="KW-0812">Transmembrane</keyword>
<gene>
    <name evidence="9" type="ORF">EGT67_04875</name>
</gene>
<dbReference type="InterPro" id="IPR036259">
    <property type="entry name" value="MFS_trans_sf"/>
</dbReference>
<feature type="domain" description="Major facilitator superfamily (MFS) profile" evidence="8">
    <location>
        <begin position="32"/>
        <end position="480"/>
    </location>
</feature>
<feature type="transmembrane region" description="Helical" evidence="7">
    <location>
        <begin position="33"/>
        <end position="54"/>
    </location>
</feature>
<dbReference type="PROSITE" id="PS50850">
    <property type="entry name" value="MFS"/>
    <property type="match status" value="1"/>
</dbReference>
<keyword evidence="2" id="KW-0813">Transport</keyword>
<dbReference type="Pfam" id="PF07690">
    <property type="entry name" value="MFS_1"/>
    <property type="match status" value="1"/>
</dbReference>
<feature type="transmembrane region" description="Helical" evidence="7">
    <location>
        <begin position="245"/>
        <end position="263"/>
    </location>
</feature>